<comment type="caution">
    <text evidence="3">The sequence shown here is derived from an EMBL/GenBank/DDBJ whole genome shotgun (WGS) entry which is preliminary data.</text>
</comment>
<evidence type="ECO:0000256" key="1">
    <source>
        <dbReference type="SAM" id="MobiDB-lite"/>
    </source>
</evidence>
<dbReference type="GeneID" id="73377737"/>
<dbReference type="RefSeq" id="XP_049182777.1">
    <property type="nucleotide sequence ID" value="XM_049322298.1"/>
</dbReference>
<keyword evidence="2" id="KW-0732">Signal</keyword>
<evidence type="ECO:0000313" key="3">
    <source>
        <dbReference type="EMBL" id="KAI3407032.2"/>
    </source>
</evidence>
<evidence type="ECO:0000256" key="2">
    <source>
        <dbReference type="SAM" id="SignalP"/>
    </source>
</evidence>
<sequence>MQVQSLLTVSALAAIVSAAFENVTVTTEVTVTGYTTYCPEPTTITLTVCDAKECTASELVVDEPKTITVTEECIVPVSYTTEEYTVTETVTCQKCAEATQEAAEASKAPEAPKAPEEPASVAPAAEEPASAAPAAEEPAIVAPAAEEPASVAPIEQASSNSTVNGEVTPFESSGVKNAIGLAGALFAIAVALL</sequence>
<feature type="signal peptide" evidence="2">
    <location>
        <begin position="1"/>
        <end position="18"/>
    </location>
</feature>
<organism evidence="3 4">
    <name type="scientific">Candida oxycetoniae</name>
    <dbReference type="NCBI Taxonomy" id="497107"/>
    <lineage>
        <taxon>Eukaryota</taxon>
        <taxon>Fungi</taxon>
        <taxon>Dikarya</taxon>
        <taxon>Ascomycota</taxon>
        <taxon>Saccharomycotina</taxon>
        <taxon>Pichiomycetes</taxon>
        <taxon>Debaryomycetaceae</taxon>
        <taxon>Candida/Lodderomyces clade</taxon>
        <taxon>Candida</taxon>
    </lineage>
</organism>
<accession>A0AAI9T1R2</accession>
<feature type="region of interest" description="Disordered" evidence="1">
    <location>
        <begin position="103"/>
        <end position="136"/>
    </location>
</feature>
<evidence type="ECO:0000313" key="4">
    <source>
        <dbReference type="Proteomes" id="UP001202479"/>
    </source>
</evidence>
<dbReference type="EMBL" id="JAHUZD010000018">
    <property type="protein sequence ID" value="KAI3407032.2"/>
    <property type="molecule type" value="Genomic_DNA"/>
</dbReference>
<proteinExistence type="predicted"/>
<dbReference type="Proteomes" id="UP001202479">
    <property type="component" value="Unassembled WGS sequence"/>
</dbReference>
<protein>
    <submittedName>
        <fullName evidence="3">Uncharacterized protein</fullName>
    </submittedName>
</protein>
<feature type="chain" id="PRO_5042481965" evidence="2">
    <location>
        <begin position="19"/>
        <end position="193"/>
    </location>
</feature>
<dbReference type="AlphaFoldDB" id="A0AAI9T1R2"/>
<name>A0AAI9T1R2_9ASCO</name>
<keyword evidence="4" id="KW-1185">Reference proteome</keyword>
<reference evidence="3" key="1">
    <citation type="journal article" date="2022" name="DNA Res.">
        <title>Genome analysis of five recently described species of the CUG-Ser clade uncovers Candida theae as a new hybrid lineage with pathogenic potential in the Candida parapsilosis species complex.</title>
        <authorList>
            <person name="Mixao V."/>
            <person name="Del Olmo V."/>
            <person name="Hegedusova E."/>
            <person name="Saus E."/>
            <person name="Pryszcz L."/>
            <person name="Cillingova A."/>
            <person name="Nosek J."/>
            <person name="Gabaldon T."/>
        </authorList>
    </citation>
    <scope>NUCLEOTIDE SEQUENCE</scope>
    <source>
        <strain evidence="3">CBS 10844</strain>
    </source>
</reference>
<gene>
    <name evidence="3" type="ORF">KGF56_000120</name>
</gene>